<reference evidence="2" key="2">
    <citation type="submission" date="2024-01" db="EMBL/GenBank/DDBJ databases">
        <title>Comparative genomics of Cryptococcus and Kwoniella reveals pathogenesis evolution and contrasting modes of karyotype evolution via chromosome fusion or intercentromeric recombination.</title>
        <authorList>
            <person name="Coelho M.A."/>
            <person name="David-Palma M."/>
            <person name="Shea T."/>
            <person name="Bowers K."/>
            <person name="McGinley-Smith S."/>
            <person name="Mohammad A.W."/>
            <person name="Gnirke A."/>
            <person name="Yurkov A.M."/>
            <person name="Nowrousian M."/>
            <person name="Sun S."/>
            <person name="Cuomo C.A."/>
            <person name="Heitman J."/>
        </authorList>
    </citation>
    <scope>NUCLEOTIDE SEQUENCE</scope>
    <source>
        <strain evidence="2">CBS 12478</strain>
    </source>
</reference>
<dbReference type="AlphaFoldDB" id="A0AAJ8LCW7"/>
<accession>A0AAJ8LCW7</accession>
<dbReference type="InterPro" id="IPR010342">
    <property type="entry name" value="DUF938"/>
</dbReference>
<dbReference type="PANTHER" id="PTHR20974">
    <property type="entry name" value="UPF0585 PROTEIN CG18661"/>
    <property type="match status" value="1"/>
</dbReference>
<dbReference type="Pfam" id="PF06080">
    <property type="entry name" value="DUF938"/>
    <property type="match status" value="1"/>
</dbReference>
<dbReference type="Proteomes" id="UP000322225">
    <property type="component" value="Chromosome 2"/>
</dbReference>
<keyword evidence="3" id="KW-1185">Reference proteome</keyword>
<reference evidence="2" key="1">
    <citation type="submission" date="2017-08" db="EMBL/GenBank/DDBJ databases">
        <authorList>
            <person name="Cuomo C."/>
            <person name="Billmyre B."/>
            <person name="Heitman J."/>
        </authorList>
    </citation>
    <scope>NUCLEOTIDE SEQUENCE</scope>
    <source>
        <strain evidence="2">CBS 12478</strain>
    </source>
</reference>
<sequence length="244" mass="27882">MSYPSVISQEGSAARNLAPIIEALEPLLASSSSSSSSASTPPQLVEDSARNVLELGSYPYDHISAFAGRWQDVEWWGCVRDEWELKGVKERLEKREVKPNLHQPRKLDISLEDDWERLSKDVKSVDPVVRFEGIIMINLVHCCPAGLPENVFRHFSPLRHSSEGLLDSSKGWVAAYGPWLDDQGNYKSDADEKFDNEYIKAHHPDLGLRSIESITRYAEKWGFVEERREEMPKGNTFVVWRVRR</sequence>
<dbReference type="RefSeq" id="XP_065822981.1">
    <property type="nucleotide sequence ID" value="XM_065966909.1"/>
</dbReference>
<evidence type="ECO:0000313" key="2">
    <source>
        <dbReference type="EMBL" id="WWD16708.1"/>
    </source>
</evidence>
<dbReference type="InterPro" id="IPR029063">
    <property type="entry name" value="SAM-dependent_MTases_sf"/>
</dbReference>
<dbReference type="GeneID" id="90829895"/>
<protein>
    <submittedName>
        <fullName evidence="2">Uncharacterized protein</fullName>
    </submittedName>
</protein>
<evidence type="ECO:0000313" key="3">
    <source>
        <dbReference type="Proteomes" id="UP000322225"/>
    </source>
</evidence>
<gene>
    <name evidence="2" type="ORF">CI109_101139</name>
</gene>
<dbReference type="PANTHER" id="PTHR20974:SF0">
    <property type="entry name" value="UPF0585 PROTEIN CG18661"/>
    <property type="match status" value="1"/>
</dbReference>
<dbReference type="SUPFAM" id="SSF53335">
    <property type="entry name" value="S-adenosyl-L-methionine-dependent methyltransferases"/>
    <property type="match status" value="1"/>
</dbReference>
<organism evidence="2 3">
    <name type="scientific">Kwoniella shandongensis</name>
    <dbReference type="NCBI Taxonomy" id="1734106"/>
    <lineage>
        <taxon>Eukaryota</taxon>
        <taxon>Fungi</taxon>
        <taxon>Dikarya</taxon>
        <taxon>Basidiomycota</taxon>
        <taxon>Agaricomycotina</taxon>
        <taxon>Tremellomycetes</taxon>
        <taxon>Tremellales</taxon>
        <taxon>Cryptococcaceae</taxon>
        <taxon>Kwoniella</taxon>
    </lineage>
</organism>
<proteinExistence type="inferred from homology"/>
<name>A0AAJ8LCW7_9TREE</name>
<dbReference type="KEGG" id="ksn:90829895"/>
<comment type="similarity">
    <text evidence="1">Belongs to the UPF0585 family.</text>
</comment>
<evidence type="ECO:0000256" key="1">
    <source>
        <dbReference type="ARBA" id="ARBA00008308"/>
    </source>
</evidence>
<dbReference type="EMBL" id="CP144052">
    <property type="protein sequence ID" value="WWD16708.1"/>
    <property type="molecule type" value="Genomic_DNA"/>
</dbReference>